<accession>A0AAD5T4T5</accession>
<feature type="non-terminal residue" evidence="1">
    <location>
        <position position="180"/>
    </location>
</feature>
<evidence type="ECO:0000313" key="2">
    <source>
        <dbReference type="Proteomes" id="UP001211907"/>
    </source>
</evidence>
<comment type="caution">
    <text evidence="1">The sequence shown here is derived from an EMBL/GenBank/DDBJ whole genome shotgun (WGS) entry which is preliminary data.</text>
</comment>
<sequence>QLTEDNLKAHTKLSKNQPWSFVERISSWRMSLPEKFEEPGNEIPDSPIRKSDSANKIQSFTTLSGMQNHYRTIQQRPTTTTAAITVANKMSSHNTSMSNGHLVPAQVQFTETATFESSRGKLLCCLKVEIKTGVFRMLPVHERDDAQALSYEFCKTNHLLNSVEALTNHVTLSMAAFTKA</sequence>
<keyword evidence="2" id="KW-1185">Reference proteome</keyword>
<dbReference type="EMBL" id="JADGJH010000633">
    <property type="protein sequence ID" value="KAJ3125054.1"/>
    <property type="molecule type" value="Genomic_DNA"/>
</dbReference>
<dbReference type="AlphaFoldDB" id="A0AAD5T4T5"/>
<evidence type="ECO:0000313" key="1">
    <source>
        <dbReference type="EMBL" id="KAJ3125054.1"/>
    </source>
</evidence>
<reference evidence="1" key="1">
    <citation type="submission" date="2020-05" db="EMBL/GenBank/DDBJ databases">
        <title>Phylogenomic resolution of chytrid fungi.</title>
        <authorList>
            <person name="Stajich J.E."/>
            <person name="Amses K."/>
            <person name="Simmons R."/>
            <person name="Seto K."/>
            <person name="Myers J."/>
            <person name="Bonds A."/>
            <person name="Quandt C.A."/>
            <person name="Barry K."/>
            <person name="Liu P."/>
            <person name="Grigoriev I."/>
            <person name="Longcore J.E."/>
            <person name="James T.Y."/>
        </authorList>
    </citation>
    <scope>NUCLEOTIDE SEQUENCE</scope>
    <source>
        <strain evidence="1">JEL0513</strain>
    </source>
</reference>
<name>A0AAD5T4T5_9FUNG</name>
<gene>
    <name evidence="1" type="ORF">HK100_011020</name>
</gene>
<organism evidence="1 2">
    <name type="scientific">Physocladia obscura</name>
    <dbReference type="NCBI Taxonomy" id="109957"/>
    <lineage>
        <taxon>Eukaryota</taxon>
        <taxon>Fungi</taxon>
        <taxon>Fungi incertae sedis</taxon>
        <taxon>Chytridiomycota</taxon>
        <taxon>Chytridiomycota incertae sedis</taxon>
        <taxon>Chytridiomycetes</taxon>
        <taxon>Chytridiales</taxon>
        <taxon>Chytriomycetaceae</taxon>
        <taxon>Physocladia</taxon>
    </lineage>
</organism>
<proteinExistence type="predicted"/>
<protein>
    <submittedName>
        <fullName evidence="1">Uncharacterized protein</fullName>
    </submittedName>
</protein>
<dbReference type="Proteomes" id="UP001211907">
    <property type="component" value="Unassembled WGS sequence"/>
</dbReference>